<gene>
    <name evidence="1" type="ORF">NTEN_LOCUS16354</name>
</gene>
<accession>A0A6H5H2R6</accession>
<evidence type="ECO:0000313" key="1">
    <source>
        <dbReference type="EMBL" id="CAB0011399.1"/>
    </source>
</evidence>
<protein>
    <submittedName>
        <fullName evidence="1">Uncharacterized protein</fullName>
    </submittedName>
</protein>
<feature type="non-terminal residue" evidence="1">
    <location>
        <position position="1"/>
    </location>
</feature>
<name>A0A6H5H2R6_9HEMI</name>
<proteinExistence type="predicted"/>
<reference evidence="1 2" key="1">
    <citation type="submission" date="2020-02" db="EMBL/GenBank/DDBJ databases">
        <authorList>
            <person name="Ferguson B K."/>
        </authorList>
    </citation>
    <scope>NUCLEOTIDE SEQUENCE [LARGE SCALE GENOMIC DNA]</scope>
</reference>
<organism evidence="1 2">
    <name type="scientific">Nesidiocoris tenuis</name>
    <dbReference type="NCBI Taxonomy" id="355587"/>
    <lineage>
        <taxon>Eukaryota</taxon>
        <taxon>Metazoa</taxon>
        <taxon>Ecdysozoa</taxon>
        <taxon>Arthropoda</taxon>
        <taxon>Hexapoda</taxon>
        <taxon>Insecta</taxon>
        <taxon>Pterygota</taxon>
        <taxon>Neoptera</taxon>
        <taxon>Paraneoptera</taxon>
        <taxon>Hemiptera</taxon>
        <taxon>Heteroptera</taxon>
        <taxon>Panheteroptera</taxon>
        <taxon>Cimicomorpha</taxon>
        <taxon>Miridae</taxon>
        <taxon>Dicyphina</taxon>
        <taxon>Nesidiocoris</taxon>
    </lineage>
</organism>
<dbReference type="Proteomes" id="UP000479000">
    <property type="component" value="Unassembled WGS sequence"/>
</dbReference>
<sequence length="72" mass="8314">LFIEQQFPVRHSTNFRGSQAKISAAFFAGWTSRGCKFVRRQADTRQLRQWQVSLNDGPLARLAGYLSNRQDQ</sequence>
<keyword evidence="2" id="KW-1185">Reference proteome</keyword>
<evidence type="ECO:0000313" key="2">
    <source>
        <dbReference type="Proteomes" id="UP000479000"/>
    </source>
</evidence>
<dbReference type="AlphaFoldDB" id="A0A6H5H2R6"/>
<dbReference type="EMBL" id="CADCXU010024127">
    <property type="protein sequence ID" value="CAB0011399.1"/>
    <property type="molecule type" value="Genomic_DNA"/>
</dbReference>